<evidence type="ECO:0000256" key="4">
    <source>
        <dbReference type="ARBA" id="ARBA00023306"/>
    </source>
</evidence>
<evidence type="ECO:0000256" key="1">
    <source>
        <dbReference type="ARBA" id="ARBA00009065"/>
    </source>
</evidence>
<dbReference type="Gene3D" id="1.10.472.10">
    <property type="entry name" value="Cyclin-like"/>
    <property type="match status" value="2"/>
</dbReference>
<evidence type="ECO:0000259" key="6">
    <source>
        <dbReference type="SMART" id="SM00385"/>
    </source>
</evidence>
<dbReference type="InterPro" id="IPR013763">
    <property type="entry name" value="Cyclin-like_dom"/>
</dbReference>
<evidence type="ECO:0000256" key="3">
    <source>
        <dbReference type="ARBA" id="ARBA00023127"/>
    </source>
</evidence>
<dbReference type="FunFam" id="1.10.472.10:FF:000060">
    <property type="entry name" value="D6-type cyclin"/>
    <property type="match status" value="1"/>
</dbReference>
<feature type="domain" description="Cyclin-like" evidence="6">
    <location>
        <begin position="70"/>
        <end position="166"/>
    </location>
</feature>
<organism evidence="7 8">
    <name type="scientific">Asparagus officinalis</name>
    <name type="common">Garden asparagus</name>
    <dbReference type="NCBI Taxonomy" id="4686"/>
    <lineage>
        <taxon>Eukaryota</taxon>
        <taxon>Viridiplantae</taxon>
        <taxon>Streptophyta</taxon>
        <taxon>Embryophyta</taxon>
        <taxon>Tracheophyta</taxon>
        <taxon>Spermatophyta</taxon>
        <taxon>Magnoliopsida</taxon>
        <taxon>Liliopsida</taxon>
        <taxon>Asparagales</taxon>
        <taxon>Asparagaceae</taxon>
        <taxon>Asparagoideae</taxon>
        <taxon>Asparagus</taxon>
    </lineage>
</organism>
<dbReference type="Pfam" id="PF00134">
    <property type="entry name" value="Cyclin_N"/>
    <property type="match status" value="1"/>
</dbReference>
<keyword evidence="8" id="KW-1185">Reference proteome</keyword>
<gene>
    <name evidence="7" type="ORF">A4U43_C01F1400</name>
</gene>
<dbReference type="SUPFAM" id="SSF47954">
    <property type="entry name" value="Cyclin-like"/>
    <property type="match status" value="1"/>
</dbReference>
<dbReference type="EMBL" id="CM007381">
    <property type="protein sequence ID" value="ONK78956.1"/>
    <property type="molecule type" value="Genomic_DNA"/>
</dbReference>
<sequence length="315" mass="35183">MAAPFDPLFCPEEPFIEELYEPNVERTHLFEPNSDADEFLSSLLTNEQKPQNFTNLNDPYLLSARNDAVQWIKTTSSRFGFNALTILLAVNYLDRCFLCSAGLRLQQDKPWMKQLSAVACLALAAKVEETRVPFLLDLQIPPAAEEVAGFVFEAKTVRRMELLVLTTLGWRMNPVTALDFIQCILPKLKDCDDDTAVEVLRSCEHVLASVLSDWRWVQFPPSVWAAAATMQATGVHSDAMQHIFDLLQVSKENVEECRGLIVELMGNGCNKRKSCCLNPPSPNEVIASCFSYESSSSLDSWQVLPSSVSSSPDPN</sequence>
<evidence type="ECO:0000313" key="7">
    <source>
        <dbReference type="EMBL" id="ONK78956.1"/>
    </source>
</evidence>
<keyword evidence="2" id="KW-0132">Cell division</keyword>
<evidence type="ECO:0000313" key="8">
    <source>
        <dbReference type="Proteomes" id="UP000243459"/>
    </source>
</evidence>
<comment type="similarity">
    <text evidence="1">Belongs to the cyclin family. Cyclin D subfamily.</text>
</comment>
<proteinExistence type="inferred from homology"/>
<dbReference type="PANTHER" id="PTHR10177">
    <property type="entry name" value="CYCLINS"/>
    <property type="match status" value="1"/>
</dbReference>
<dbReference type="OrthoDB" id="5590282at2759"/>
<dbReference type="SMART" id="SM00385">
    <property type="entry name" value="CYCLIN"/>
    <property type="match status" value="1"/>
</dbReference>
<dbReference type="OMA" id="GELIMEW"/>
<dbReference type="InterPro" id="IPR004367">
    <property type="entry name" value="Cyclin_C-dom"/>
</dbReference>
<keyword evidence="3 5" id="KW-0195">Cyclin</keyword>
<dbReference type="InterPro" id="IPR039361">
    <property type="entry name" value="Cyclin"/>
</dbReference>
<evidence type="ECO:0000256" key="2">
    <source>
        <dbReference type="ARBA" id="ARBA00022618"/>
    </source>
</evidence>
<dbReference type="CDD" id="cd20543">
    <property type="entry name" value="CYCLIN_AtCycD-like_rpt1"/>
    <property type="match status" value="1"/>
</dbReference>
<accession>A0A5P1FKV5</accession>
<dbReference type="Proteomes" id="UP000243459">
    <property type="component" value="Chromosome 1"/>
</dbReference>
<dbReference type="AlphaFoldDB" id="A0A5P1FKV5"/>
<protein>
    <recommendedName>
        <fullName evidence="6">Cyclin-like domain-containing protein</fullName>
    </recommendedName>
</protein>
<dbReference type="InterPro" id="IPR036915">
    <property type="entry name" value="Cyclin-like_sf"/>
</dbReference>
<dbReference type="GO" id="GO:0051301">
    <property type="term" value="P:cell division"/>
    <property type="evidence" value="ECO:0007669"/>
    <property type="project" value="UniProtKB-KW"/>
</dbReference>
<dbReference type="CDD" id="cd20544">
    <property type="entry name" value="CYCLIN_AtCycD-like_rpt2"/>
    <property type="match status" value="1"/>
</dbReference>
<name>A0A5P1FKV5_ASPOF</name>
<evidence type="ECO:0000256" key="5">
    <source>
        <dbReference type="RuleBase" id="RU000383"/>
    </source>
</evidence>
<dbReference type="InterPro" id="IPR006671">
    <property type="entry name" value="Cyclin_N"/>
</dbReference>
<dbReference type="Pfam" id="PF02984">
    <property type="entry name" value="Cyclin_C"/>
    <property type="match status" value="1"/>
</dbReference>
<dbReference type="Gramene" id="ONK78956">
    <property type="protein sequence ID" value="ONK78956"/>
    <property type="gene ID" value="A4U43_C01F1400"/>
</dbReference>
<keyword evidence="4" id="KW-0131">Cell cycle</keyword>
<reference evidence="8" key="1">
    <citation type="journal article" date="2017" name="Nat. Commun.">
        <title>The asparagus genome sheds light on the origin and evolution of a young Y chromosome.</title>
        <authorList>
            <person name="Harkess A."/>
            <person name="Zhou J."/>
            <person name="Xu C."/>
            <person name="Bowers J.E."/>
            <person name="Van der Hulst R."/>
            <person name="Ayyampalayam S."/>
            <person name="Mercati F."/>
            <person name="Riccardi P."/>
            <person name="McKain M.R."/>
            <person name="Kakrana A."/>
            <person name="Tang H."/>
            <person name="Ray J."/>
            <person name="Groenendijk J."/>
            <person name="Arikit S."/>
            <person name="Mathioni S.M."/>
            <person name="Nakano M."/>
            <person name="Shan H."/>
            <person name="Telgmann-Rauber A."/>
            <person name="Kanno A."/>
            <person name="Yue Z."/>
            <person name="Chen H."/>
            <person name="Li W."/>
            <person name="Chen Y."/>
            <person name="Xu X."/>
            <person name="Zhang Y."/>
            <person name="Luo S."/>
            <person name="Chen H."/>
            <person name="Gao J."/>
            <person name="Mao Z."/>
            <person name="Pires J.C."/>
            <person name="Luo M."/>
            <person name="Kudrna D."/>
            <person name="Wing R.A."/>
            <person name="Meyers B.C."/>
            <person name="Yi K."/>
            <person name="Kong H."/>
            <person name="Lavrijsen P."/>
            <person name="Sunseri F."/>
            <person name="Falavigna A."/>
            <person name="Ye Y."/>
            <person name="Leebens-Mack J.H."/>
            <person name="Chen G."/>
        </authorList>
    </citation>
    <scope>NUCLEOTIDE SEQUENCE [LARGE SCALE GENOMIC DNA]</scope>
    <source>
        <strain evidence="8">cv. DH0086</strain>
    </source>
</reference>